<gene>
    <name evidence="11" type="ORF">Q9312_13090</name>
</gene>
<proteinExistence type="inferred from homology"/>
<feature type="transmembrane region" description="Helical" evidence="9">
    <location>
        <begin position="89"/>
        <end position="109"/>
    </location>
</feature>
<evidence type="ECO:0000256" key="9">
    <source>
        <dbReference type="RuleBase" id="RU369079"/>
    </source>
</evidence>
<keyword evidence="12" id="KW-1185">Reference proteome</keyword>
<comment type="function">
    <text evidence="9">Part of the tripartite ATP-independent periplasmic (TRAP) transport system.</text>
</comment>
<protein>
    <recommendedName>
        <fullName evidence="9">TRAP transporter small permease protein</fullName>
    </recommendedName>
</protein>
<comment type="subunit">
    <text evidence="9">The complex comprises the extracytoplasmic solute receptor protein and the two transmembrane proteins.</text>
</comment>
<accession>A0AA51X5T2</accession>
<keyword evidence="4 9" id="KW-0997">Cell inner membrane</keyword>
<dbReference type="KEGG" id="plei:Q9312_13090"/>
<dbReference type="EMBL" id="CP133548">
    <property type="protein sequence ID" value="WMS86154.1"/>
    <property type="molecule type" value="Genomic_DNA"/>
</dbReference>
<comment type="subcellular location">
    <subcellularLocation>
        <location evidence="1 9">Cell inner membrane</location>
        <topology evidence="1 9">Multi-pass membrane protein</topology>
    </subcellularLocation>
</comment>
<dbReference type="RefSeq" id="WP_309201306.1">
    <property type="nucleotide sequence ID" value="NZ_CP133548.1"/>
</dbReference>
<evidence type="ECO:0000256" key="5">
    <source>
        <dbReference type="ARBA" id="ARBA00022692"/>
    </source>
</evidence>
<keyword evidence="7 9" id="KW-0472">Membrane</keyword>
<dbReference type="AlphaFoldDB" id="A0AA51X5T2"/>
<dbReference type="GO" id="GO:0022857">
    <property type="term" value="F:transmembrane transporter activity"/>
    <property type="evidence" value="ECO:0007669"/>
    <property type="project" value="UniProtKB-UniRule"/>
</dbReference>
<keyword evidence="6 9" id="KW-1133">Transmembrane helix</keyword>
<evidence type="ECO:0000256" key="8">
    <source>
        <dbReference type="ARBA" id="ARBA00038436"/>
    </source>
</evidence>
<keyword evidence="3" id="KW-1003">Cell membrane</keyword>
<dbReference type="InterPro" id="IPR055348">
    <property type="entry name" value="DctQ"/>
</dbReference>
<evidence type="ECO:0000313" key="12">
    <source>
        <dbReference type="Proteomes" id="UP001239782"/>
    </source>
</evidence>
<evidence type="ECO:0000256" key="3">
    <source>
        <dbReference type="ARBA" id="ARBA00022475"/>
    </source>
</evidence>
<feature type="transmembrane region" description="Helical" evidence="9">
    <location>
        <begin position="52"/>
        <end position="68"/>
    </location>
</feature>
<evidence type="ECO:0000256" key="1">
    <source>
        <dbReference type="ARBA" id="ARBA00004429"/>
    </source>
</evidence>
<comment type="similarity">
    <text evidence="8 9">Belongs to the TRAP transporter small permease family.</text>
</comment>
<dbReference type="Proteomes" id="UP001239782">
    <property type="component" value="Chromosome"/>
</dbReference>
<evidence type="ECO:0000256" key="4">
    <source>
        <dbReference type="ARBA" id="ARBA00022519"/>
    </source>
</evidence>
<keyword evidence="2 9" id="KW-0813">Transport</keyword>
<dbReference type="GO" id="GO:0005886">
    <property type="term" value="C:plasma membrane"/>
    <property type="evidence" value="ECO:0007669"/>
    <property type="project" value="UniProtKB-SubCell"/>
</dbReference>
<sequence length="176" mass="19757">MWLLFRRGLASIAVGCGHGVSFLTIAMVAVMFTSTLMSQLFNINFIALQESVTWLHAAVFMLGAAYTLQRNEHVRVDIFYSKFSPRTQAIVDILGTLLFLFPMCGFILYSSISFVELSWRLSEGSAEAGGLPGVFLLKTLIWVMPVLIMIEGLNQILRNIDQWRHSSNHTNTEVPL</sequence>
<evidence type="ECO:0000256" key="7">
    <source>
        <dbReference type="ARBA" id="ARBA00023136"/>
    </source>
</evidence>
<name>A0AA51X5T2_9GAMM</name>
<feature type="domain" description="Tripartite ATP-independent periplasmic transporters DctQ component" evidence="10">
    <location>
        <begin position="27"/>
        <end position="160"/>
    </location>
</feature>
<dbReference type="PANTHER" id="PTHR35011:SF4">
    <property type="entry name" value="SLL1102 PROTEIN"/>
    <property type="match status" value="1"/>
</dbReference>
<dbReference type="InterPro" id="IPR007387">
    <property type="entry name" value="TRAP_DctQ"/>
</dbReference>
<keyword evidence="5 9" id="KW-0812">Transmembrane</keyword>
<evidence type="ECO:0000256" key="2">
    <source>
        <dbReference type="ARBA" id="ARBA00022448"/>
    </source>
</evidence>
<evidence type="ECO:0000256" key="6">
    <source>
        <dbReference type="ARBA" id="ARBA00022989"/>
    </source>
</evidence>
<evidence type="ECO:0000313" key="11">
    <source>
        <dbReference type="EMBL" id="WMS86154.1"/>
    </source>
</evidence>
<dbReference type="PANTHER" id="PTHR35011">
    <property type="entry name" value="2,3-DIKETO-L-GULONATE TRAP TRANSPORTER SMALL PERMEASE PROTEIN YIAM"/>
    <property type="match status" value="1"/>
</dbReference>
<feature type="transmembrane region" description="Helical" evidence="9">
    <location>
        <begin position="12"/>
        <end position="32"/>
    </location>
</feature>
<reference evidence="11 12" key="1">
    <citation type="submission" date="2023-08" db="EMBL/GenBank/DDBJ databases">
        <title>Pleionea litopenaei sp. nov., isolated from stomach of juvenile Litopenaeus vannamei.</title>
        <authorList>
            <person name="Rho A.M."/>
            <person name="Hwang C.Y."/>
        </authorList>
    </citation>
    <scope>NUCLEOTIDE SEQUENCE [LARGE SCALE GENOMIC DNA]</scope>
    <source>
        <strain evidence="11 12">HL-JVS1</strain>
    </source>
</reference>
<dbReference type="Pfam" id="PF04290">
    <property type="entry name" value="DctQ"/>
    <property type="match status" value="1"/>
</dbReference>
<feature type="transmembrane region" description="Helical" evidence="9">
    <location>
        <begin position="129"/>
        <end position="150"/>
    </location>
</feature>
<evidence type="ECO:0000259" key="10">
    <source>
        <dbReference type="Pfam" id="PF04290"/>
    </source>
</evidence>
<organism evidence="11 12">
    <name type="scientific">Pleionea litopenaei</name>
    <dbReference type="NCBI Taxonomy" id="3070815"/>
    <lineage>
        <taxon>Bacteria</taxon>
        <taxon>Pseudomonadati</taxon>
        <taxon>Pseudomonadota</taxon>
        <taxon>Gammaproteobacteria</taxon>
        <taxon>Oceanospirillales</taxon>
        <taxon>Pleioneaceae</taxon>
        <taxon>Pleionea</taxon>
    </lineage>
</organism>